<evidence type="ECO:0000256" key="1">
    <source>
        <dbReference type="ARBA" id="ARBA00006754"/>
    </source>
</evidence>
<dbReference type="Pfam" id="PF06505">
    <property type="entry name" value="XylR_N"/>
    <property type="match status" value="1"/>
</dbReference>
<dbReference type="Gene3D" id="1.10.10.2840">
    <property type="entry name" value="PucR C-terminal helix-turn-helix domain"/>
    <property type="match status" value="1"/>
</dbReference>
<dbReference type="InterPro" id="IPR042070">
    <property type="entry name" value="PucR_C-HTH_sf"/>
</dbReference>
<name>A0A1I3ZBS6_9BACL</name>
<dbReference type="RefSeq" id="WP_092272563.1">
    <property type="nucleotide sequence ID" value="NZ_FORT01000013.1"/>
</dbReference>
<dbReference type="PANTHER" id="PTHR33744">
    <property type="entry name" value="CARBOHYDRATE DIACID REGULATOR"/>
    <property type="match status" value="1"/>
</dbReference>
<keyword evidence="4" id="KW-1185">Reference proteome</keyword>
<dbReference type="AlphaFoldDB" id="A0A1I3ZBS6"/>
<dbReference type="PANTHER" id="PTHR33744:SF1">
    <property type="entry name" value="DNA-BINDING TRANSCRIPTIONAL ACTIVATOR ADER"/>
    <property type="match status" value="1"/>
</dbReference>
<gene>
    <name evidence="3" type="ORF">SAMN05518846_1136</name>
</gene>
<dbReference type="InterPro" id="IPR025736">
    <property type="entry name" value="PucR_C-HTH_dom"/>
</dbReference>
<dbReference type="EMBL" id="FORT01000013">
    <property type="protein sequence ID" value="SFK41472.1"/>
    <property type="molecule type" value="Genomic_DNA"/>
</dbReference>
<proteinExistence type="inferred from homology"/>
<feature type="domain" description="4-vinyl reductase 4VR" evidence="2">
    <location>
        <begin position="122"/>
        <end position="184"/>
    </location>
</feature>
<dbReference type="InterPro" id="IPR024096">
    <property type="entry name" value="NO_sig/Golgi_transp_ligand-bd"/>
</dbReference>
<evidence type="ECO:0000313" key="3">
    <source>
        <dbReference type="EMBL" id="SFK41472.1"/>
    </source>
</evidence>
<dbReference type="STRING" id="1884381.SAMN05518846_1136"/>
<dbReference type="Gene3D" id="3.30.1380.20">
    <property type="entry name" value="Trafficking protein particle complex subunit 3"/>
    <property type="match status" value="1"/>
</dbReference>
<comment type="similarity">
    <text evidence="1">Belongs to the CdaR family.</text>
</comment>
<dbReference type="InterPro" id="IPR010523">
    <property type="entry name" value="XylR_N"/>
</dbReference>
<dbReference type="Pfam" id="PF02830">
    <property type="entry name" value="V4R"/>
    <property type="match status" value="1"/>
</dbReference>
<evidence type="ECO:0000313" key="4">
    <source>
        <dbReference type="Proteomes" id="UP000198915"/>
    </source>
</evidence>
<dbReference type="SUPFAM" id="SSF111126">
    <property type="entry name" value="Ligand-binding domain in the NO signalling and Golgi transport"/>
    <property type="match status" value="1"/>
</dbReference>
<accession>A0A1I3ZBS6</accession>
<protein>
    <submittedName>
        <fullName evidence="3">PucR C-terminal helix-turn-helix domain-containing protein</fullName>
    </submittedName>
</protein>
<dbReference type="Proteomes" id="UP000198915">
    <property type="component" value="Unassembled WGS sequence"/>
</dbReference>
<dbReference type="SMART" id="SM00989">
    <property type="entry name" value="V4R"/>
    <property type="match status" value="1"/>
</dbReference>
<dbReference type="InterPro" id="IPR004096">
    <property type="entry name" value="V4R"/>
</dbReference>
<evidence type="ECO:0000259" key="2">
    <source>
        <dbReference type="SMART" id="SM00989"/>
    </source>
</evidence>
<dbReference type="Pfam" id="PF17853">
    <property type="entry name" value="GGDEF_2"/>
    <property type="match status" value="1"/>
</dbReference>
<dbReference type="InterPro" id="IPR041522">
    <property type="entry name" value="CdaR_GGDEF"/>
</dbReference>
<reference evidence="4" key="1">
    <citation type="submission" date="2016-10" db="EMBL/GenBank/DDBJ databases">
        <authorList>
            <person name="Varghese N."/>
            <person name="Submissions S."/>
        </authorList>
    </citation>
    <scope>NUCLEOTIDE SEQUENCE [LARGE SCALE GENOMIC DNA]</scope>
    <source>
        <strain evidence="4">OK042</strain>
    </source>
</reference>
<organism evidence="3 4">
    <name type="scientific">Brevibacillus centrosporus</name>
    <dbReference type="NCBI Taxonomy" id="54910"/>
    <lineage>
        <taxon>Bacteria</taxon>
        <taxon>Bacillati</taxon>
        <taxon>Bacillota</taxon>
        <taxon>Bacilli</taxon>
        <taxon>Bacillales</taxon>
        <taxon>Paenibacillaceae</taxon>
        <taxon>Brevibacillus</taxon>
    </lineage>
</organism>
<dbReference type="Pfam" id="PF13556">
    <property type="entry name" value="HTH_30"/>
    <property type="match status" value="1"/>
</dbReference>
<sequence length="637" mass="72979">MALANKQLLYDHLTVSDENGTIHMNDDRMIVISSSAFGTLRKDLIENLGTDRMKGFLIRYGWDLGVKDAKKVIEMNLPTVEDIVTMGTVLHMIKGHTGVQTDLLNIEFYQDGKVKSIHMEGAWVSSYEAHEHVCGFGHTESPVCHTLIGYASGYLSTVCNQRVIVKELTCAGMGHTECRYLAKSLELWDGEVNDILRYYEDTPIVIELEMTYEKLLEERNTLSRISSIHKKLTEEILNGNDLQSIADVVYDTTGISLIIEDVNFRSYAYSGLTPECFQEVNDDFQDYIQRFKKSVHEPERMENESFLLTSKINAKCHFRLITPIFIRKKISGYCSFVYQHVDDYPQIDIITLEQIASVCSLYLLNEKTSLEATERMKGHFLEQILQEQFTSKKDILKRGSYLHFNLDQPFYIVALKYQNLQGNLANEMLFYEELMETTLQYFKDKKKHVLICHRGNNVVLYVQTESRENANISSLCIGFIECLSQMFHKYTFQIGVSSRGEEIDRASDYYDEAIIALRMSTPTAKKMVLFDSLGVVGLLINNKNESAIKNFAQQQLGPLYDADCHKNTEFIKTLYVFLANGGNLEQTANDLTLSLSGLRYRIQKMETLLGQDLRNPTVNYQLFLMLQALLVIGEIEM</sequence>
<dbReference type="InterPro" id="IPR051448">
    <property type="entry name" value="CdaR-like_regulators"/>
</dbReference>